<evidence type="ECO:0000313" key="9">
    <source>
        <dbReference type="Proteomes" id="UP000229965"/>
    </source>
</evidence>
<dbReference type="PANTHER" id="PTHR30461">
    <property type="entry name" value="DNA-INVERTASE FROM LAMBDOID PROPHAGE"/>
    <property type="match status" value="1"/>
</dbReference>
<keyword evidence="4" id="KW-0233">DNA recombination</keyword>
<name>A0A291LIR9_9CAUD</name>
<evidence type="ECO:0000256" key="5">
    <source>
        <dbReference type="PIRSR" id="PIRSR606118-50"/>
    </source>
</evidence>
<dbReference type="GO" id="GO:0015074">
    <property type="term" value="P:DNA integration"/>
    <property type="evidence" value="ECO:0007669"/>
    <property type="project" value="UniProtKB-KW"/>
</dbReference>
<dbReference type="SUPFAM" id="SSF53041">
    <property type="entry name" value="Resolvase-like"/>
    <property type="match status" value="1"/>
</dbReference>
<dbReference type="SMART" id="SM00857">
    <property type="entry name" value="Resolvase"/>
    <property type="match status" value="1"/>
</dbReference>
<dbReference type="Gene3D" id="3.40.50.1390">
    <property type="entry name" value="Resolvase, N-terminal catalytic domain"/>
    <property type="match status" value="1"/>
</dbReference>
<evidence type="ECO:0000259" key="7">
    <source>
        <dbReference type="PROSITE" id="PS51736"/>
    </source>
</evidence>
<evidence type="ECO:0000256" key="1">
    <source>
        <dbReference type="ARBA" id="ARBA00022908"/>
    </source>
</evidence>
<keyword evidence="1" id="KW-0229">DNA integration</keyword>
<dbReference type="CDD" id="cd00338">
    <property type="entry name" value="Ser_Recombinase"/>
    <property type="match status" value="1"/>
</dbReference>
<feature type="domain" description="Resolvase/invertase-type recombinase catalytic" evidence="7">
    <location>
        <begin position="16"/>
        <end position="166"/>
    </location>
</feature>
<feature type="active site" description="O-(5'-phospho-DNA)-serine intermediate" evidence="5 6">
    <location>
        <position position="24"/>
    </location>
</feature>
<dbReference type="PANTHER" id="PTHR30461:SF2">
    <property type="entry name" value="SERINE RECOMBINASE PINE-RELATED"/>
    <property type="match status" value="1"/>
</dbReference>
<dbReference type="EMBL" id="MF766048">
    <property type="protein sequence ID" value="ATI18993.1"/>
    <property type="molecule type" value="Genomic_DNA"/>
</dbReference>
<protein>
    <submittedName>
        <fullName evidence="8">Serine integrase</fullName>
    </submittedName>
</protein>
<reference evidence="8 9" key="1">
    <citation type="submission" date="2017-08" db="EMBL/GenBank/DDBJ databases">
        <authorList>
            <person name="Miranda A."/>
            <person name="Molina J.M."/>
            <person name="Pressly P.D."/>
            <person name="Bhuiyan S."/>
            <person name="Nayek S."/>
            <person name="Layton S.R."/>
            <person name="Kim T."/>
            <person name="Hughes L.E."/>
            <person name="Garlena R.A."/>
            <person name="Russell D.A."/>
            <person name="Pope W.H."/>
            <person name="Jacobs-Sera D."/>
            <person name="Hendrix R.W."/>
            <person name="Hatfull G.F."/>
        </authorList>
    </citation>
    <scope>NUCLEOTIDE SEQUENCE [LARGE SCALE GENOMIC DNA]</scope>
</reference>
<sequence>MKRTLPRQRMKQATVRVAIYLRVSTAQQLEGYGLKVQEDQCRAWIAYALRGVNYTIVEVYVDGGVSGKLASREELDRMTADAMAERLDLIVFGKLDRIGRTMKNIHRWVYDVTDKGVRVATADGRIDSEDEMFGIQLSLLAYMAEVEHALILERTMGGRMQKVAVGGWPLGEPPFGFMLDSNGNPALNAPEIKQIEEFADFMIDSPDPVTREDAARHLNALGYRTRRGKEWDGGNLVGRVMAALKGYVEFAFAGENEDGEEITTSFRIDLPKALPDDRAEALKAALARGSRVKGRHSKYLLSNRLISVCGAHRTGATTPEHGRFYRCMAGRQGNPINERHEGCWEIPVEEVDAAVWDEVKDLLSDKDKLRKLVEESLGSVPDRADSYRRRLAELDAQIAKKRSGRKRKVALLLASIDDDSENGEEDAKLVEELKAELKGQEADLVEERERVAEWLYEIEGQEGRAKDMLAMIDKVETRLDDFTFDQKLDLLDLLDVRVQITGKGVPRHKGLVDPIGEWHRESGLTIPIEITDEQWVKVQPILSGNRQWRDVRGGFEVMLDKLRTGRAWNEYSGCEAIGGRSYGALYRRVTHWFGSGEYERALEELTPYVGVPVPPLYVLPPMEVTGSADPKYTVERAAQECPDPNCNDAKTGTSSSRILFAQMDFNPTR</sequence>
<dbReference type="Proteomes" id="UP000229965">
    <property type="component" value="Segment"/>
</dbReference>
<dbReference type="Pfam" id="PF00239">
    <property type="entry name" value="Resolvase"/>
    <property type="match status" value="1"/>
</dbReference>
<dbReference type="InterPro" id="IPR036162">
    <property type="entry name" value="Resolvase-like_N_sf"/>
</dbReference>
<keyword evidence="2" id="KW-0230">DNA invertase</keyword>
<evidence type="ECO:0000256" key="6">
    <source>
        <dbReference type="PROSITE-ProRule" id="PRU10137"/>
    </source>
</evidence>
<dbReference type="GO" id="GO:0000150">
    <property type="term" value="F:DNA strand exchange activity"/>
    <property type="evidence" value="ECO:0007669"/>
    <property type="project" value="UniProtKB-KW"/>
</dbReference>
<evidence type="ECO:0000256" key="3">
    <source>
        <dbReference type="ARBA" id="ARBA00023125"/>
    </source>
</evidence>
<evidence type="ECO:0000313" key="8">
    <source>
        <dbReference type="EMBL" id="ATI18993.1"/>
    </source>
</evidence>
<evidence type="ECO:0000256" key="2">
    <source>
        <dbReference type="ARBA" id="ARBA00023100"/>
    </source>
</evidence>
<proteinExistence type="predicted"/>
<dbReference type="InterPro" id="IPR006119">
    <property type="entry name" value="Resolv_N"/>
</dbReference>
<accession>A0A291LIR9</accession>
<evidence type="ECO:0000256" key="4">
    <source>
        <dbReference type="ARBA" id="ARBA00023172"/>
    </source>
</evidence>
<organism evidence="8 9">
    <name type="scientific">Streptomyces phage Tefunt</name>
    <dbReference type="NCBI Taxonomy" id="2041209"/>
    <lineage>
        <taxon>Viruses</taxon>
        <taxon>Duplodnaviria</taxon>
        <taxon>Heunggongvirae</taxon>
        <taxon>Uroviricota</taxon>
        <taxon>Caudoviricetes</taxon>
        <taxon>Arquatrovirinae</taxon>
        <taxon>Omarvirus</taxon>
        <taxon>Omarvirus tefunt</taxon>
    </lineage>
</organism>
<dbReference type="InterPro" id="IPR006118">
    <property type="entry name" value="Recombinase_CS"/>
</dbReference>
<dbReference type="PROSITE" id="PS51736">
    <property type="entry name" value="RECOMBINASES_3"/>
    <property type="match status" value="1"/>
</dbReference>
<dbReference type="InterPro" id="IPR050639">
    <property type="entry name" value="SSR_resolvase"/>
</dbReference>
<dbReference type="GO" id="GO:0003677">
    <property type="term" value="F:DNA binding"/>
    <property type="evidence" value="ECO:0007669"/>
    <property type="project" value="UniProtKB-KW"/>
</dbReference>
<keyword evidence="9" id="KW-1185">Reference proteome</keyword>
<gene>
    <name evidence="8" type="ORF">SEA_TEFUNT_53</name>
</gene>
<keyword evidence="3" id="KW-0238">DNA-binding</keyword>
<dbReference type="PROSITE" id="PS00397">
    <property type="entry name" value="RECOMBINASES_1"/>
    <property type="match status" value="1"/>
</dbReference>